<keyword evidence="5" id="KW-1185">Reference proteome</keyword>
<dbReference type="Proteomes" id="UP000321960">
    <property type="component" value="Unassembled WGS sequence"/>
</dbReference>
<organism evidence="2 4">
    <name type="scientific">Methylobacterium oxalidis</name>
    <dbReference type="NCBI Taxonomy" id="944322"/>
    <lineage>
        <taxon>Bacteria</taxon>
        <taxon>Pseudomonadati</taxon>
        <taxon>Pseudomonadota</taxon>
        <taxon>Alphaproteobacteria</taxon>
        <taxon>Hyphomicrobiales</taxon>
        <taxon>Methylobacteriaceae</taxon>
        <taxon>Methylobacterium</taxon>
    </lineage>
</organism>
<dbReference type="AlphaFoldDB" id="A0A512J457"/>
<dbReference type="Proteomes" id="UP001156856">
    <property type="component" value="Unassembled WGS sequence"/>
</dbReference>
<reference evidence="5" key="2">
    <citation type="journal article" date="2019" name="Int. J. Syst. Evol. Microbiol.">
        <title>The Global Catalogue of Microorganisms (GCM) 10K type strain sequencing project: providing services to taxonomists for standard genome sequencing and annotation.</title>
        <authorList>
            <consortium name="The Broad Institute Genomics Platform"/>
            <consortium name="The Broad Institute Genome Sequencing Center for Infectious Disease"/>
            <person name="Wu L."/>
            <person name="Ma J."/>
        </authorList>
    </citation>
    <scope>NUCLEOTIDE SEQUENCE [LARGE SCALE GENOMIC DNA]</scope>
    <source>
        <strain evidence="5">NBRC 107715</strain>
    </source>
</reference>
<feature type="transmembrane region" description="Helical" evidence="1">
    <location>
        <begin position="232"/>
        <end position="251"/>
    </location>
</feature>
<comment type="caution">
    <text evidence="2">The sequence shown here is derived from an EMBL/GenBank/DDBJ whole genome shotgun (WGS) entry which is preliminary data.</text>
</comment>
<feature type="transmembrane region" description="Helical" evidence="1">
    <location>
        <begin position="440"/>
        <end position="464"/>
    </location>
</feature>
<sequence length="599" mass="62787">MLSAASPDLEAARPARLSPNLLAWLLVAVSALTLNWLADIPATIAQVAVRDTDDAMRLVEVRDLVMGQGWFDNTQYRFVPPEGVPSHWSRLVDAPLAALLWLLTPLLGQHLALGVTAAFWPPSLFAVFACLLYRGVRAHFGTLTAILAIVAALQTLGLTLQFAPGRVDHHNVQLIAMLGLALCLAHGGGRAGAAAGAATALSLAVGLEALPFIAVAALFLMLDWVRLGRERLPAFVGFGAVLALCAPPLFALQTAPHLWSVAACDALSPPWLWLAVGGGLTALACAAADARLATPAARLGFAGILGGLVVAGFVALYPACLGGPFTGMPQLVKDKWLHTVNEMTPLATFLESGRWEIVAFFPALLLAALVAAWQARRGAPERRRYFLVAALFLWPGLVIGAFQFRGTYIPMGLLPLVAAPVFARAVALAGEAGVSVARRLGVAAMAVGLISSVWTLPFFAAALLHPLEAEERGETALRCLTPAAVAPLAQLPPGTMLALIRMGPAILLHTPHAIVAAPYHRALTGLTAGIESLGGSEADLRRHAGARGITYVVACPGQPAPDTGPETAFATRLAEGGASAGWLEPLDVPGTFLKVWRVR</sequence>
<dbReference type="EMBL" id="BSPK01000020">
    <property type="protein sequence ID" value="GLS63223.1"/>
    <property type="molecule type" value="Genomic_DNA"/>
</dbReference>
<feature type="transmembrane region" description="Helical" evidence="1">
    <location>
        <begin position="111"/>
        <end position="134"/>
    </location>
</feature>
<evidence type="ECO:0000256" key="1">
    <source>
        <dbReference type="SAM" id="Phobius"/>
    </source>
</evidence>
<feature type="transmembrane region" description="Helical" evidence="1">
    <location>
        <begin position="355"/>
        <end position="373"/>
    </location>
</feature>
<reference evidence="2 4" key="3">
    <citation type="submission" date="2019-07" db="EMBL/GenBank/DDBJ databases">
        <title>Whole genome shotgun sequence of Methylobacterium oxalidis NBRC 107715.</title>
        <authorList>
            <person name="Hosoyama A."/>
            <person name="Uohara A."/>
            <person name="Ohji S."/>
            <person name="Ichikawa N."/>
        </authorList>
    </citation>
    <scope>NUCLEOTIDE SEQUENCE [LARGE SCALE GENOMIC DNA]</scope>
    <source>
        <strain evidence="2 4">NBRC 107715</strain>
    </source>
</reference>
<feature type="transmembrane region" description="Helical" evidence="1">
    <location>
        <begin position="408"/>
        <end position="428"/>
    </location>
</feature>
<reference evidence="3" key="1">
    <citation type="journal article" date="2014" name="Int. J. Syst. Evol. Microbiol.">
        <title>Complete genome of a new Firmicutes species belonging to the dominant human colonic microbiota ('Ruminococcus bicirculans') reveals two chromosomes and a selective capacity to utilize plant glucans.</title>
        <authorList>
            <consortium name="NISC Comparative Sequencing Program"/>
            <person name="Wegmann U."/>
            <person name="Louis P."/>
            <person name="Goesmann A."/>
            <person name="Henrissat B."/>
            <person name="Duncan S.H."/>
            <person name="Flint H.J."/>
        </authorList>
    </citation>
    <scope>NUCLEOTIDE SEQUENCE</scope>
    <source>
        <strain evidence="3">NBRC 107715</strain>
    </source>
</reference>
<dbReference type="RefSeq" id="WP_238179311.1">
    <property type="nucleotide sequence ID" value="NZ_BJZU01000050.1"/>
</dbReference>
<name>A0A512J457_9HYPH</name>
<feature type="transmembrane region" description="Helical" evidence="1">
    <location>
        <begin position="195"/>
        <end position="220"/>
    </location>
</feature>
<feature type="transmembrane region" description="Helical" evidence="1">
    <location>
        <begin position="385"/>
        <end position="402"/>
    </location>
</feature>
<accession>A0A512J457</accession>
<dbReference type="EMBL" id="BJZU01000050">
    <property type="protein sequence ID" value="GEP04722.1"/>
    <property type="molecule type" value="Genomic_DNA"/>
</dbReference>
<evidence type="ECO:0000313" key="5">
    <source>
        <dbReference type="Proteomes" id="UP001156856"/>
    </source>
</evidence>
<reference evidence="3" key="4">
    <citation type="submission" date="2023-01" db="EMBL/GenBank/DDBJ databases">
        <title>Draft genome sequence of Methylobacterium oxalidis strain NBRC 107715.</title>
        <authorList>
            <person name="Sun Q."/>
            <person name="Mori K."/>
        </authorList>
    </citation>
    <scope>NUCLEOTIDE SEQUENCE</scope>
    <source>
        <strain evidence="3">NBRC 107715</strain>
    </source>
</reference>
<gene>
    <name evidence="3" type="ORF">GCM10007888_16040</name>
    <name evidence="2" type="ORF">MOX02_27600</name>
</gene>
<proteinExistence type="predicted"/>
<keyword evidence="1" id="KW-0812">Transmembrane</keyword>
<keyword evidence="1" id="KW-0472">Membrane</keyword>
<evidence type="ECO:0008006" key="6">
    <source>
        <dbReference type="Google" id="ProtNLM"/>
    </source>
</evidence>
<evidence type="ECO:0000313" key="3">
    <source>
        <dbReference type="EMBL" id="GLS63223.1"/>
    </source>
</evidence>
<keyword evidence="1" id="KW-1133">Transmembrane helix</keyword>
<feature type="transmembrane region" description="Helical" evidence="1">
    <location>
        <begin position="140"/>
        <end position="160"/>
    </location>
</feature>
<feature type="transmembrane region" description="Helical" evidence="1">
    <location>
        <begin position="21"/>
        <end position="38"/>
    </location>
</feature>
<protein>
    <recommendedName>
        <fullName evidence="6">Glycosyl transferase</fullName>
    </recommendedName>
</protein>
<evidence type="ECO:0000313" key="2">
    <source>
        <dbReference type="EMBL" id="GEP04722.1"/>
    </source>
</evidence>
<evidence type="ECO:0000313" key="4">
    <source>
        <dbReference type="Proteomes" id="UP000321960"/>
    </source>
</evidence>
<feature type="transmembrane region" description="Helical" evidence="1">
    <location>
        <begin position="299"/>
        <end position="319"/>
    </location>
</feature>
<feature type="transmembrane region" description="Helical" evidence="1">
    <location>
        <begin position="271"/>
        <end position="292"/>
    </location>
</feature>